<dbReference type="PIRSF" id="PIRSF006118">
    <property type="entry name" value="KDO8-P_Ptase"/>
    <property type="match status" value="1"/>
</dbReference>
<dbReference type="Pfam" id="PF08282">
    <property type="entry name" value="Hydrolase_3"/>
    <property type="match status" value="1"/>
</dbReference>
<organism evidence="13 14">
    <name type="scientific">SAR86 cluster bacterium</name>
    <dbReference type="NCBI Taxonomy" id="2030880"/>
    <lineage>
        <taxon>Bacteria</taxon>
        <taxon>Pseudomonadati</taxon>
        <taxon>Pseudomonadota</taxon>
        <taxon>Gammaproteobacteria</taxon>
        <taxon>SAR86 cluster</taxon>
    </lineage>
</organism>
<comment type="cofactor">
    <cofactor evidence="2 11 12">
        <name>Mg(2+)</name>
        <dbReference type="ChEBI" id="CHEBI:18420"/>
    </cofactor>
</comment>
<comment type="catalytic activity">
    <reaction evidence="1 11">
        <text>3-deoxy-alpha-D-manno-2-octulosonate-8-phosphate + H2O = 3-deoxy-alpha-D-manno-oct-2-ulosonate + phosphate</text>
        <dbReference type="Rhea" id="RHEA:11500"/>
        <dbReference type="ChEBI" id="CHEBI:15377"/>
        <dbReference type="ChEBI" id="CHEBI:43474"/>
        <dbReference type="ChEBI" id="CHEBI:85985"/>
        <dbReference type="ChEBI" id="CHEBI:85986"/>
        <dbReference type="EC" id="3.1.3.45"/>
    </reaction>
</comment>
<evidence type="ECO:0000256" key="6">
    <source>
        <dbReference type="ARBA" id="ARBA00020092"/>
    </source>
</evidence>
<dbReference type="EC" id="3.1.3.45" evidence="5 11"/>
<evidence type="ECO:0000256" key="2">
    <source>
        <dbReference type="ARBA" id="ARBA00001946"/>
    </source>
</evidence>
<dbReference type="GO" id="GO:0008781">
    <property type="term" value="F:N-acylneuraminate cytidylyltransferase activity"/>
    <property type="evidence" value="ECO:0007669"/>
    <property type="project" value="TreeGrafter"/>
</dbReference>
<dbReference type="InterPro" id="IPR010023">
    <property type="entry name" value="KdsC_fam"/>
</dbReference>
<keyword evidence="9 11" id="KW-0460">Magnesium</keyword>
<dbReference type="Gene3D" id="3.40.50.1000">
    <property type="entry name" value="HAD superfamily/HAD-like"/>
    <property type="match status" value="1"/>
</dbReference>
<name>A0A2A5B1R0_9GAMM</name>
<evidence type="ECO:0000256" key="3">
    <source>
        <dbReference type="ARBA" id="ARBA00005893"/>
    </source>
</evidence>
<dbReference type="NCBIfam" id="TIGR01662">
    <property type="entry name" value="HAD-SF-IIIA"/>
    <property type="match status" value="1"/>
</dbReference>
<evidence type="ECO:0000256" key="8">
    <source>
        <dbReference type="ARBA" id="ARBA00022801"/>
    </source>
</evidence>
<dbReference type="CDD" id="cd01630">
    <property type="entry name" value="HAD_KDO-like"/>
    <property type="match status" value="1"/>
</dbReference>
<evidence type="ECO:0000256" key="9">
    <source>
        <dbReference type="ARBA" id="ARBA00022842"/>
    </source>
</evidence>
<evidence type="ECO:0000256" key="4">
    <source>
        <dbReference type="ARBA" id="ARBA00011881"/>
    </source>
</evidence>
<protein>
    <recommendedName>
        <fullName evidence="6 11">3-deoxy-D-manno-octulosonate 8-phosphate phosphatase KdsC</fullName>
        <ecNumber evidence="5 11">3.1.3.45</ecNumber>
    </recommendedName>
    <alternativeName>
        <fullName evidence="10 11">KDO 8-P phosphatase</fullName>
    </alternativeName>
</protein>
<feature type="binding site" evidence="12">
    <location>
        <position position="25"/>
    </location>
    <ligand>
        <name>substrate</name>
    </ligand>
</feature>
<dbReference type="PANTHER" id="PTHR21485:SF3">
    <property type="entry name" value="N-ACYLNEURAMINATE CYTIDYLYLTRANSFERASE"/>
    <property type="match status" value="1"/>
</dbReference>
<dbReference type="FunFam" id="3.40.50.1000:FF:000029">
    <property type="entry name" value="3-deoxy-D-manno-octulosonate 8-phosphate phosphatase KdsC"/>
    <property type="match status" value="1"/>
</dbReference>
<dbReference type="SUPFAM" id="SSF56784">
    <property type="entry name" value="HAD-like"/>
    <property type="match status" value="1"/>
</dbReference>
<dbReference type="Proteomes" id="UP000218327">
    <property type="component" value="Unassembled WGS sequence"/>
</dbReference>
<comment type="function">
    <text evidence="11">Catalyzes the hydrolysis of 3-deoxy-D-manno-octulosonate 8-phosphate (KDO 8-P) to 3-deoxy-D-manno-octulosonate (KDO) and inorganic phosphate.</text>
</comment>
<comment type="subunit">
    <text evidence="4 11">Homotetramer.</text>
</comment>
<evidence type="ECO:0000313" key="13">
    <source>
        <dbReference type="EMBL" id="PCJ25006.1"/>
    </source>
</evidence>
<feature type="binding site" evidence="12">
    <location>
        <position position="23"/>
    </location>
    <ligand>
        <name>Mg(2+)</name>
        <dbReference type="ChEBI" id="CHEBI:18420"/>
    </ligand>
</feature>
<keyword evidence="11" id="KW-0448">Lipopolysaccharide biosynthesis</keyword>
<dbReference type="InterPro" id="IPR006549">
    <property type="entry name" value="HAD-SF_hydro_IIIA"/>
</dbReference>
<dbReference type="NCBIfam" id="TIGR01670">
    <property type="entry name" value="KdsC-phosphatas"/>
    <property type="match status" value="1"/>
</dbReference>
<dbReference type="EMBL" id="NVVJ01000021">
    <property type="protein sequence ID" value="PCJ25006.1"/>
    <property type="molecule type" value="Genomic_DNA"/>
</dbReference>
<dbReference type="GO" id="GO:0046872">
    <property type="term" value="F:metal ion binding"/>
    <property type="evidence" value="ECO:0007669"/>
    <property type="project" value="UniProtKB-UniRule"/>
</dbReference>
<dbReference type="InterPro" id="IPR023214">
    <property type="entry name" value="HAD_sf"/>
</dbReference>
<evidence type="ECO:0000256" key="11">
    <source>
        <dbReference type="PIRNR" id="PIRNR006118"/>
    </source>
</evidence>
<feature type="binding site" evidence="12">
    <location>
        <position position="116"/>
    </location>
    <ligand>
        <name>Mg(2+)</name>
        <dbReference type="ChEBI" id="CHEBI:18420"/>
    </ligand>
</feature>
<reference evidence="14" key="1">
    <citation type="submission" date="2017-08" db="EMBL/GenBank/DDBJ databases">
        <title>A dynamic microbial community with high functional redundancy inhabits the cold, oxic subseafloor aquifer.</title>
        <authorList>
            <person name="Tully B.J."/>
            <person name="Wheat C.G."/>
            <person name="Glazer B.T."/>
            <person name="Huber J.A."/>
        </authorList>
    </citation>
    <scope>NUCLEOTIDE SEQUENCE [LARGE SCALE GENOMIC DNA]</scope>
</reference>
<gene>
    <name evidence="13" type="ORF">COA96_08250</name>
</gene>
<dbReference type="SFLD" id="SFLDG01138">
    <property type="entry name" value="C1.6.2:_Deoxy-d-mannose-octulo"/>
    <property type="match status" value="1"/>
</dbReference>
<evidence type="ECO:0000256" key="5">
    <source>
        <dbReference type="ARBA" id="ARBA00013066"/>
    </source>
</evidence>
<evidence type="ECO:0000256" key="10">
    <source>
        <dbReference type="ARBA" id="ARBA00031051"/>
    </source>
</evidence>
<dbReference type="AlphaFoldDB" id="A0A2A5B1R0"/>
<sequence length="174" mass="18684">MKFNSSSESIINAAQQIKLLLLDVDGILTDGRLYFSSTGEEIKAFHSLDGHGIKMLMSSGISVGIITGRKSELVEKRCADLGIDLLYQGREDKLNALNEICERTQIAPQHICYAGDDLPDLPVLKAVGLGFSVPGGHPSIKAAVHAVTETRGGEGAVREITDFLLHAQGKLESL</sequence>
<proteinExistence type="inferred from homology"/>
<keyword evidence="8 11" id="KW-0378">Hydrolase</keyword>
<evidence type="ECO:0000256" key="1">
    <source>
        <dbReference type="ARBA" id="ARBA00000898"/>
    </source>
</evidence>
<dbReference type="GO" id="GO:0019143">
    <property type="term" value="F:3-deoxy-manno-octulosonate-8-phosphatase activity"/>
    <property type="evidence" value="ECO:0007669"/>
    <property type="project" value="UniProtKB-UniRule"/>
</dbReference>
<evidence type="ECO:0000256" key="12">
    <source>
        <dbReference type="PIRSR" id="PIRSR006118-2"/>
    </source>
</evidence>
<dbReference type="SFLD" id="SFLDS00003">
    <property type="entry name" value="Haloacid_Dehalogenase"/>
    <property type="match status" value="1"/>
</dbReference>
<dbReference type="InterPro" id="IPR050793">
    <property type="entry name" value="CMP-NeuNAc_synthase"/>
</dbReference>
<evidence type="ECO:0000313" key="14">
    <source>
        <dbReference type="Proteomes" id="UP000218327"/>
    </source>
</evidence>
<dbReference type="PANTHER" id="PTHR21485">
    <property type="entry name" value="HAD SUPERFAMILY MEMBERS CMAS AND KDSC"/>
    <property type="match status" value="1"/>
</dbReference>
<keyword evidence="7 11" id="KW-0479">Metal-binding</keyword>
<evidence type="ECO:0000256" key="7">
    <source>
        <dbReference type="ARBA" id="ARBA00022723"/>
    </source>
</evidence>
<comment type="similarity">
    <text evidence="3 11">Belongs to the KdsC family.</text>
</comment>
<dbReference type="NCBIfam" id="NF007019">
    <property type="entry name" value="PRK09484.1"/>
    <property type="match status" value="1"/>
</dbReference>
<dbReference type="InterPro" id="IPR036412">
    <property type="entry name" value="HAD-like_sf"/>
</dbReference>
<accession>A0A2A5B1R0</accession>
<dbReference type="SFLD" id="SFLDG01136">
    <property type="entry name" value="C1.6:_Phosphoserine_Phosphatas"/>
    <property type="match status" value="1"/>
</dbReference>
<comment type="caution">
    <text evidence="13">The sequence shown here is derived from an EMBL/GenBank/DDBJ whole genome shotgun (WGS) entry which is preliminary data.</text>
</comment>
<dbReference type="GO" id="GO:0009103">
    <property type="term" value="P:lipopolysaccharide biosynthetic process"/>
    <property type="evidence" value="ECO:0007669"/>
    <property type="project" value="UniProtKB-UniRule"/>
</dbReference>